<dbReference type="Proteomes" id="UP001160148">
    <property type="component" value="Unassembled WGS sequence"/>
</dbReference>
<proteinExistence type="predicted"/>
<protein>
    <submittedName>
        <fullName evidence="1">Uncharacterized protein</fullName>
    </submittedName>
</protein>
<name>A0AAV0WP87_9HEMI</name>
<accession>A0AAV0WP87</accession>
<keyword evidence="2" id="KW-1185">Reference proteome</keyword>
<organism evidence="1 2">
    <name type="scientific">Macrosiphum euphorbiae</name>
    <name type="common">potato aphid</name>
    <dbReference type="NCBI Taxonomy" id="13131"/>
    <lineage>
        <taxon>Eukaryota</taxon>
        <taxon>Metazoa</taxon>
        <taxon>Ecdysozoa</taxon>
        <taxon>Arthropoda</taxon>
        <taxon>Hexapoda</taxon>
        <taxon>Insecta</taxon>
        <taxon>Pterygota</taxon>
        <taxon>Neoptera</taxon>
        <taxon>Paraneoptera</taxon>
        <taxon>Hemiptera</taxon>
        <taxon>Sternorrhyncha</taxon>
        <taxon>Aphidomorpha</taxon>
        <taxon>Aphidoidea</taxon>
        <taxon>Aphididae</taxon>
        <taxon>Macrosiphini</taxon>
        <taxon>Macrosiphum</taxon>
    </lineage>
</organism>
<sequence length="344" mass="39744">MHDLLEGVCNYDLTGILRLFIIDFKYFSLETLNQRIQYFGYGPTDIRNRPQAISENNLKNKKPLMLKTTASEMWCLTRYLGLLIGDMVPRNSEIWELYIVLNKMLSIATSNSVGPECPFILKNLIDEHHQLYTKLLKTNLKPKHHHLLHYPSIMERVGPLINIWSMRFEAKHKESKVAAQAITSRKNICYTLFLKNQLKVAHRVANSINFDPSALFKVGKTVFISEEELKNISSVLNDVSGYTFISWVNVNGTHYSTNNMCVFISINRETSLPVYGLIKHIYILPDMIPVAICSLFCTNSFDDHYQSYVVNNTKEIVKIKITELPYKKPTSYHIHPDGLLYYIT</sequence>
<comment type="caution">
    <text evidence="1">The sequence shown here is derived from an EMBL/GenBank/DDBJ whole genome shotgun (WGS) entry which is preliminary data.</text>
</comment>
<dbReference type="EMBL" id="CARXXK010000002">
    <property type="protein sequence ID" value="CAI6357459.1"/>
    <property type="molecule type" value="Genomic_DNA"/>
</dbReference>
<evidence type="ECO:0000313" key="1">
    <source>
        <dbReference type="EMBL" id="CAI6357459.1"/>
    </source>
</evidence>
<dbReference type="AlphaFoldDB" id="A0AAV0WP87"/>
<gene>
    <name evidence="1" type="ORF">MEUPH1_LOCUS13083</name>
</gene>
<reference evidence="1 2" key="1">
    <citation type="submission" date="2023-01" db="EMBL/GenBank/DDBJ databases">
        <authorList>
            <person name="Whitehead M."/>
        </authorList>
    </citation>
    <scope>NUCLEOTIDE SEQUENCE [LARGE SCALE GENOMIC DNA]</scope>
</reference>
<evidence type="ECO:0000313" key="2">
    <source>
        <dbReference type="Proteomes" id="UP001160148"/>
    </source>
</evidence>